<dbReference type="Gene3D" id="2.40.50.180">
    <property type="entry name" value="CheA-289, Domain 4"/>
    <property type="match status" value="1"/>
</dbReference>
<evidence type="ECO:0000313" key="4">
    <source>
        <dbReference type="Proteomes" id="UP000217448"/>
    </source>
</evidence>
<reference evidence="4" key="2">
    <citation type="submission" date="2023-07" db="EMBL/GenBank/DDBJ databases">
        <title>Yangia mangrovi SAOS 153D genome.</title>
        <authorList>
            <person name="Verma A."/>
            <person name="Pal Y."/>
            <person name="Sundharam S."/>
            <person name="Bisht B."/>
            <person name="Srinivasan K."/>
        </authorList>
    </citation>
    <scope>NUCLEOTIDE SEQUENCE [LARGE SCALE GENOMIC DNA]</scope>
    <source>
        <strain evidence="4">SAOS 153D</strain>
    </source>
</reference>
<comment type="caution">
    <text evidence="3">The sequence shown here is derived from an EMBL/GenBank/DDBJ whole genome shotgun (WGS) entry which is preliminary data.</text>
</comment>
<dbReference type="Gene3D" id="2.30.30.40">
    <property type="entry name" value="SH3 Domains"/>
    <property type="match status" value="1"/>
</dbReference>
<dbReference type="EMBL" id="NTHN01000145">
    <property type="protein sequence ID" value="PBD19323.1"/>
    <property type="molecule type" value="Genomic_DNA"/>
</dbReference>
<sequence>MDRSSTVVAFSISDSLFAVEVQNVREILASRQPRRLPNAPKHLLGLIDVRGEAVALVDLRILLGEPPNEDVDARILILTVPDTAGAHLVALRVDRVIAVTMLDNDGQLTSVAEAEMLDWDQRIVVGVGRHEGDLVFLLALSALFDPAMMASLRLAGGARGMAAPCNAVSAN</sequence>
<evidence type="ECO:0000313" key="2">
    <source>
        <dbReference type="EMBL" id="MCT4371828.1"/>
    </source>
</evidence>
<dbReference type="AlphaFoldDB" id="A0A2A3JVY6"/>
<reference evidence="2" key="3">
    <citation type="submission" date="2024-05" db="EMBL/GenBank/DDBJ databases">
        <title>Yangia mangrovi SAOS 153D genome.</title>
        <authorList>
            <person name="Verma A."/>
            <person name="Pal Y."/>
            <person name="Sundharam S."/>
            <person name="Bisht B."/>
            <person name="Srinivasan K."/>
        </authorList>
    </citation>
    <scope>NUCLEOTIDE SEQUENCE</scope>
    <source>
        <strain evidence="2">SAOS 153D</strain>
    </source>
</reference>
<keyword evidence="4" id="KW-1185">Reference proteome</keyword>
<dbReference type="PANTHER" id="PTHR22617">
    <property type="entry name" value="CHEMOTAXIS SENSOR HISTIDINE KINASE-RELATED"/>
    <property type="match status" value="1"/>
</dbReference>
<dbReference type="Pfam" id="PF01584">
    <property type="entry name" value="CheW"/>
    <property type="match status" value="1"/>
</dbReference>
<proteinExistence type="predicted"/>
<protein>
    <submittedName>
        <fullName evidence="3">Chemotaxis protein CheW</fullName>
    </submittedName>
</protein>
<dbReference type="InterPro" id="IPR039315">
    <property type="entry name" value="CheW"/>
</dbReference>
<gene>
    <name evidence="2" type="ORF">CLG85_016490</name>
    <name evidence="3" type="ORF">CLG85_09975</name>
</gene>
<dbReference type="PROSITE" id="PS50851">
    <property type="entry name" value="CHEW"/>
    <property type="match status" value="1"/>
</dbReference>
<dbReference type="InterPro" id="IPR002545">
    <property type="entry name" value="CheW-lke_dom"/>
</dbReference>
<name>A0A2A3JVY6_9RHOB</name>
<organism evidence="3">
    <name type="scientific">Alloyangia mangrovi</name>
    <dbReference type="NCBI Taxonomy" id="1779329"/>
    <lineage>
        <taxon>Bacteria</taxon>
        <taxon>Pseudomonadati</taxon>
        <taxon>Pseudomonadota</taxon>
        <taxon>Alphaproteobacteria</taxon>
        <taxon>Rhodobacterales</taxon>
        <taxon>Roseobacteraceae</taxon>
        <taxon>Alloyangia</taxon>
    </lineage>
</organism>
<dbReference type="EMBL" id="NTHN02000032">
    <property type="protein sequence ID" value="MCT4371828.1"/>
    <property type="molecule type" value="Genomic_DNA"/>
</dbReference>
<dbReference type="GO" id="GO:0007165">
    <property type="term" value="P:signal transduction"/>
    <property type="evidence" value="ECO:0007669"/>
    <property type="project" value="InterPro"/>
</dbReference>
<dbReference type="Proteomes" id="UP000217448">
    <property type="component" value="Unassembled WGS sequence"/>
</dbReference>
<dbReference type="SUPFAM" id="SSF50341">
    <property type="entry name" value="CheW-like"/>
    <property type="match status" value="1"/>
</dbReference>
<dbReference type="GO" id="GO:0005829">
    <property type="term" value="C:cytosol"/>
    <property type="evidence" value="ECO:0007669"/>
    <property type="project" value="TreeGrafter"/>
</dbReference>
<dbReference type="GO" id="GO:0006935">
    <property type="term" value="P:chemotaxis"/>
    <property type="evidence" value="ECO:0007669"/>
    <property type="project" value="InterPro"/>
</dbReference>
<evidence type="ECO:0000313" key="3">
    <source>
        <dbReference type="EMBL" id="PBD19323.1"/>
    </source>
</evidence>
<dbReference type="InterPro" id="IPR036061">
    <property type="entry name" value="CheW-like_dom_sf"/>
</dbReference>
<dbReference type="RefSeq" id="WP_095882124.1">
    <property type="nucleotide sequence ID" value="NZ_NTHN02000032.1"/>
</dbReference>
<dbReference type="PANTHER" id="PTHR22617:SF23">
    <property type="entry name" value="CHEMOTAXIS PROTEIN CHEW"/>
    <property type="match status" value="1"/>
</dbReference>
<dbReference type="OrthoDB" id="3291462at2"/>
<accession>A0A2A3JVY6</accession>
<dbReference type="SMART" id="SM00260">
    <property type="entry name" value="CheW"/>
    <property type="match status" value="1"/>
</dbReference>
<evidence type="ECO:0000259" key="1">
    <source>
        <dbReference type="PROSITE" id="PS50851"/>
    </source>
</evidence>
<reference evidence="3" key="1">
    <citation type="submission" date="2017-09" db="EMBL/GenBank/DDBJ databases">
        <title>Yangia sp. SAOS 153D whole genome sequencing.</title>
        <authorList>
            <person name="Verma A."/>
            <person name="Krishnamurthi S."/>
        </authorList>
    </citation>
    <scope>NUCLEOTIDE SEQUENCE [LARGE SCALE GENOMIC DNA]</scope>
    <source>
        <strain evidence="3">SAOS 153D</strain>
    </source>
</reference>
<feature type="domain" description="CheW-like" evidence="1">
    <location>
        <begin position="4"/>
        <end position="149"/>
    </location>
</feature>